<sequence>MFDQATKKYDLTMLTHTINYDTLFSQQLLTGQSWQTKSNVLQVTAQHDANYTANQLLKIMLTYDDSSSYNAREGKAKQFAESPVLSNPDFFGNDKQKDGSHLINAKRLHSKFLYARTSIDFVSNDLANVMIKSVSKHWTGTLPASQLTVLYVGTYNLATQKYQKLTYVGTIDDHSLFKKAV</sequence>
<protein>
    <submittedName>
        <fullName evidence="1">Uncharacterized protein</fullName>
    </submittedName>
</protein>
<dbReference type="EMBL" id="JAVTXN010000015">
    <property type="protein sequence ID" value="MDT9609344.1"/>
    <property type="molecule type" value="Genomic_DNA"/>
</dbReference>
<name>A0AAW8WNV3_9LACO</name>
<dbReference type="RefSeq" id="WP_319464591.1">
    <property type="nucleotide sequence ID" value="NZ_JAWWWR010000005.1"/>
</dbReference>
<dbReference type="Proteomes" id="UP001253287">
    <property type="component" value="Unassembled WGS sequence"/>
</dbReference>
<reference evidence="1" key="1">
    <citation type="submission" date="2023-08" db="EMBL/GenBank/DDBJ databases">
        <title>Lactobacillus from the Female Urinary Tract.</title>
        <authorList>
            <person name="Stegman N."/>
            <person name="Jackson B."/>
            <person name="Steiling M."/>
            <person name="Sedano C."/>
            <person name="Wolfe A."/>
            <person name="Putonti C."/>
        </authorList>
    </citation>
    <scope>NUCLEOTIDE SEQUENCE</scope>
    <source>
        <strain evidence="1">UMB5661</strain>
    </source>
</reference>
<organism evidence="1 2">
    <name type="scientific">Lactobacillus crispatus</name>
    <dbReference type="NCBI Taxonomy" id="47770"/>
    <lineage>
        <taxon>Bacteria</taxon>
        <taxon>Bacillati</taxon>
        <taxon>Bacillota</taxon>
        <taxon>Bacilli</taxon>
        <taxon>Lactobacillales</taxon>
        <taxon>Lactobacillaceae</taxon>
        <taxon>Lactobacillus</taxon>
    </lineage>
</organism>
<accession>A0AAW8WNV3</accession>
<evidence type="ECO:0000313" key="2">
    <source>
        <dbReference type="Proteomes" id="UP001253287"/>
    </source>
</evidence>
<gene>
    <name evidence="1" type="ORF">RON39_04270</name>
</gene>
<dbReference type="AlphaFoldDB" id="A0AAW8WNV3"/>
<comment type="caution">
    <text evidence="1">The sequence shown here is derived from an EMBL/GenBank/DDBJ whole genome shotgun (WGS) entry which is preliminary data.</text>
</comment>
<proteinExistence type="predicted"/>
<evidence type="ECO:0000313" key="1">
    <source>
        <dbReference type="EMBL" id="MDT9609344.1"/>
    </source>
</evidence>